<sequence length="38" mass="4327">MVEEVDLVSYILSTSKSIDSLTVLPCHLYPYSWLSSLH</sequence>
<evidence type="ECO:0000313" key="3">
    <source>
        <dbReference type="Proteomes" id="UP001154282"/>
    </source>
</evidence>
<dbReference type="EMBL" id="CAMGYJ010000009">
    <property type="protein sequence ID" value="CAI0546327.1"/>
    <property type="molecule type" value="Genomic_DNA"/>
</dbReference>
<accession>A0AAV0QQJ6</accession>
<comment type="caution">
    <text evidence="1">The sequence shown here is derived from an EMBL/GenBank/DDBJ whole genome shotgun (WGS) entry which is preliminary data.</text>
</comment>
<dbReference type="AlphaFoldDB" id="A0AAV0QQJ6"/>
<feature type="non-terminal residue" evidence="1">
    <location>
        <position position="38"/>
    </location>
</feature>
<evidence type="ECO:0000313" key="2">
    <source>
        <dbReference type="EMBL" id="CAI0546330.1"/>
    </source>
</evidence>
<organism evidence="1 3">
    <name type="scientific">Linum tenue</name>
    <dbReference type="NCBI Taxonomy" id="586396"/>
    <lineage>
        <taxon>Eukaryota</taxon>
        <taxon>Viridiplantae</taxon>
        <taxon>Streptophyta</taxon>
        <taxon>Embryophyta</taxon>
        <taxon>Tracheophyta</taxon>
        <taxon>Spermatophyta</taxon>
        <taxon>Magnoliopsida</taxon>
        <taxon>eudicotyledons</taxon>
        <taxon>Gunneridae</taxon>
        <taxon>Pentapetalae</taxon>
        <taxon>rosids</taxon>
        <taxon>fabids</taxon>
        <taxon>Malpighiales</taxon>
        <taxon>Linaceae</taxon>
        <taxon>Linum</taxon>
    </lineage>
</organism>
<name>A0AAV0QQJ6_9ROSI</name>
<proteinExistence type="predicted"/>
<protein>
    <submittedName>
        <fullName evidence="1">Uncharacterized protein</fullName>
    </submittedName>
</protein>
<dbReference type="Proteomes" id="UP001154282">
    <property type="component" value="Unassembled WGS sequence"/>
</dbReference>
<reference evidence="1" key="1">
    <citation type="submission" date="2022-08" db="EMBL/GenBank/DDBJ databases">
        <authorList>
            <person name="Gutierrez-Valencia J."/>
        </authorList>
    </citation>
    <scope>NUCLEOTIDE SEQUENCE</scope>
</reference>
<evidence type="ECO:0000313" key="1">
    <source>
        <dbReference type="EMBL" id="CAI0546327.1"/>
    </source>
</evidence>
<keyword evidence="3" id="KW-1185">Reference proteome</keyword>
<dbReference type="EMBL" id="CAMGYJ010000009">
    <property type="protein sequence ID" value="CAI0546330.1"/>
    <property type="molecule type" value="Genomic_DNA"/>
</dbReference>
<gene>
    <name evidence="1" type="ORF">LITE_LOCUS43916</name>
    <name evidence="2" type="ORF">LITE_LOCUS43919</name>
</gene>